<protein>
    <submittedName>
        <fullName evidence="1">Uncharacterized protein</fullName>
    </submittedName>
</protein>
<dbReference type="GO" id="GO:0003677">
    <property type="term" value="F:DNA binding"/>
    <property type="evidence" value="ECO:0007669"/>
    <property type="project" value="InterPro"/>
</dbReference>
<reference evidence="1 2" key="1">
    <citation type="submission" date="2014-04" db="EMBL/GenBank/DDBJ databases">
        <authorList>
            <consortium name="DOE Joint Genome Institute"/>
            <person name="Kuo A."/>
            <person name="Kohler A."/>
            <person name="Costa M.D."/>
            <person name="Nagy L.G."/>
            <person name="Floudas D."/>
            <person name="Copeland A."/>
            <person name="Barry K.W."/>
            <person name="Cichocki N."/>
            <person name="Veneault-Fourrey C."/>
            <person name="LaButti K."/>
            <person name="Lindquist E.A."/>
            <person name="Lipzen A."/>
            <person name="Lundell T."/>
            <person name="Morin E."/>
            <person name="Murat C."/>
            <person name="Sun H."/>
            <person name="Tunlid A."/>
            <person name="Henrissat B."/>
            <person name="Grigoriev I.V."/>
            <person name="Hibbett D.S."/>
            <person name="Martin F."/>
            <person name="Nordberg H.P."/>
            <person name="Cantor M.N."/>
            <person name="Hua S.X."/>
        </authorList>
    </citation>
    <scope>NUCLEOTIDE SEQUENCE [LARGE SCALE GENOMIC DNA]</scope>
    <source>
        <strain evidence="1 2">Marx 270</strain>
    </source>
</reference>
<dbReference type="Proteomes" id="UP000054217">
    <property type="component" value="Unassembled WGS sequence"/>
</dbReference>
<evidence type="ECO:0000313" key="1">
    <source>
        <dbReference type="EMBL" id="KIO12982.1"/>
    </source>
</evidence>
<sequence length="102" mass="11530">MTHSWFLQRCNQVWVSASYPDMPGHAFCIGGVTELLLQGVPPDVVTTQGRWKSQAFLEYWHQISSILPLFISSSADSARLLSLDSIMDNFARRTNVRTVSRT</sequence>
<dbReference type="Gene3D" id="1.10.443.10">
    <property type="entry name" value="Intergrase catalytic core"/>
    <property type="match status" value="1"/>
</dbReference>
<dbReference type="AlphaFoldDB" id="A0A0C3KTV5"/>
<organism evidence="1 2">
    <name type="scientific">Pisolithus tinctorius Marx 270</name>
    <dbReference type="NCBI Taxonomy" id="870435"/>
    <lineage>
        <taxon>Eukaryota</taxon>
        <taxon>Fungi</taxon>
        <taxon>Dikarya</taxon>
        <taxon>Basidiomycota</taxon>
        <taxon>Agaricomycotina</taxon>
        <taxon>Agaricomycetes</taxon>
        <taxon>Agaricomycetidae</taxon>
        <taxon>Boletales</taxon>
        <taxon>Sclerodermatineae</taxon>
        <taxon>Pisolithaceae</taxon>
        <taxon>Pisolithus</taxon>
    </lineage>
</organism>
<dbReference type="GO" id="GO:0006310">
    <property type="term" value="P:DNA recombination"/>
    <property type="evidence" value="ECO:0007669"/>
    <property type="project" value="InterPro"/>
</dbReference>
<dbReference type="HOGENOM" id="CLU_003292_9_2_1"/>
<reference evidence="2" key="2">
    <citation type="submission" date="2015-01" db="EMBL/GenBank/DDBJ databases">
        <title>Evolutionary Origins and Diversification of the Mycorrhizal Mutualists.</title>
        <authorList>
            <consortium name="DOE Joint Genome Institute"/>
            <consortium name="Mycorrhizal Genomics Consortium"/>
            <person name="Kohler A."/>
            <person name="Kuo A."/>
            <person name="Nagy L.G."/>
            <person name="Floudas D."/>
            <person name="Copeland A."/>
            <person name="Barry K.W."/>
            <person name="Cichocki N."/>
            <person name="Veneault-Fourrey C."/>
            <person name="LaButti K."/>
            <person name="Lindquist E.A."/>
            <person name="Lipzen A."/>
            <person name="Lundell T."/>
            <person name="Morin E."/>
            <person name="Murat C."/>
            <person name="Riley R."/>
            <person name="Ohm R."/>
            <person name="Sun H."/>
            <person name="Tunlid A."/>
            <person name="Henrissat B."/>
            <person name="Grigoriev I.V."/>
            <person name="Hibbett D.S."/>
            <person name="Martin F."/>
        </authorList>
    </citation>
    <scope>NUCLEOTIDE SEQUENCE [LARGE SCALE GENOMIC DNA]</scope>
    <source>
        <strain evidence="2">Marx 270</strain>
    </source>
</reference>
<dbReference type="OrthoDB" id="2681442at2759"/>
<name>A0A0C3KTV5_PISTI</name>
<dbReference type="InParanoid" id="A0A0C3KTV5"/>
<evidence type="ECO:0000313" key="2">
    <source>
        <dbReference type="Proteomes" id="UP000054217"/>
    </source>
</evidence>
<dbReference type="GO" id="GO:0015074">
    <property type="term" value="P:DNA integration"/>
    <property type="evidence" value="ECO:0007669"/>
    <property type="project" value="InterPro"/>
</dbReference>
<gene>
    <name evidence="1" type="ORF">M404DRAFT_124115</name>
</gene>
<keyword evidence="2" id="KW-1185">Reference proteome</keyword>
<dbReference type="EMBL" id="KN831947">
    <property type="protein sequence ID" value="KIO12982.1"/>
    <property type="molecule type" value="Genomic_DNA"/>
</dbReference>
<proteinExistence type="predicted"/>
<accession>A0A0C3KTV5</accession>
<dbReference type="InterPro" id="IPR013762">
    <property type="entry name" value="Integrase-like_cat_sf"/>
</dbReference>